<gene>
    <name evidence="3" type="primary">LOC109479165</name>
</gene>
<dbReference type="InterPro" id="IPR026142">
    <property type="entry name" value="Pro_pase_1_reg_su_36"/>
</dbReference>
<keyword evidence="2" id="KW-1185">Reference proteome</keyword>
<dbReference type="Pfam" id="PF14895">
    <property type="entry name" value="PPPI_inhib"/>
    <property type="match status" value="1"/>
</dbReference>
<evidence type="ECO:0000256" key="1">
    <source>
        <dbReference type="SAM" id="MobiDB-lite"/>
    </source>
</evidence>
<accession>A0A6P4ZIN6</accession>
<dbReference type="KEGG" id="bbel:109479165"/>
<organism evidence="2 3">
    <name type="scientific">Branchiostoma belcheri</name>
    <name type="common">Amphioxus</name>
    <dbReference type="NCBI Taxonomy" id="7741"/>
    <lineage>
        <taxon>Eukaryota</taxon>
        <taxon>Metazoa</taxon>
        <taxon>Chordata</taxon>
        <taxon>Cephalochordata</taxon>
        <taxon>Leptocardii</taxon>
        <taxon>Amphioxiformes</taxon>
        <taxon>Branchiostomatidae</taxon>
        <taxon>Branchiostoma</taxon>
    </lineage>
</organism>
<protein>
    <submittedName>
        <fullName evidence="3">Protein phosphatase 1 regulatory subunit 36-like isoform X1</fullName>
    </submittedName>
</protein>
<dbReference type="PANTHER" id="PTHR21055:SF3">
    <property type="entry name" value="PROTEIN PHOSPHATASE 1 REGULATORY SUBUNIT 36"/>
    <property type="match status" value="1"/>
</dbReference>
<feature type="compositionally biased region" description="Gly residues" evidence="1">
    <location>
        <begin position="81"/>
        <end position="90"/>
    </location>
</feature>
<evidence type="ECO:0000313" key="3">
    <source>
        <dbReference type="RefSeq" id="XP_019636608.1"/>
    </source>
</evidence>
<sequence length="458" mass="51188">MAKVETIDEELPMPTTGRWIWKEDTNSLEFAGSHQVAEHKDGKKKKGKGGIHFHDAGKRNDRAKTPMFGAVGRMGAGGVGKGTAGKGYGPHRGSPKPSMKQTGTDGINITLDHVKAVALDLLQEVAVSDLPEHFSVFSQTEQFDSFLISLLNYFSCYFERLAQEKKPTPMTTEPSLAEKKAMAEASARMAVAQKRLGQSYCVLILGLGIPRQHHMGCGMKRVSSTYTDRSMYEALYNVCTYVTWVTFRRRDFELIQKETGRMLRSDVFNPSLRPKSTPEDEEEEMEMKDDKKGKRNLERKRISPAEHRRRMGKRPPIKEVVNQRSPALVSILPNPKEEAPWLFQHKPAIKGDGTAAPKPFQELSVDMTEEEFEIFLPSPLKTKVGIIGEPMSQYNPQTLTPLGAEQDEENEADSRRNSLFGSPAKSPANTRQGSTAQNRMTTSMSMTTDAFSVVDEDE</sequence>
<dbReference type="RefSeq" id="XP_019636608.1">
    <property type="nucleotide sequence ID" value="XM_019781049.1"/>
</dbReference>
<dbReference type="GO" id="GO:0019902">
    <property type="term" value="F:phosphatase binding"/>
    <property type="evidence" value="ECO:0007669"/>
    <property type="project" value="InterPro"/>
</dbReference>
<feature type="region of interest" description="Disordered" evidence="1">
    <location>
        <begin position="391"/>
        <end position="458"/>
    </location>
</feature>
<proteinExistence type="predicted"/>
<feature type="region of interest" description="Disordered" evidence="1">
    <location>
        <begin position="81"/>
        <end position="102"/>
    </location>
</feature>
<feature type="region of interest" description="Disordered" evidence="1">
    <location>
        <begin position="267"/>
        <end position="313"/>
    </location>
</feature>
<feature type="compositionally biased region" description="Polar residues" evidence="1">
    <location>
        <begin position="427"/>
        <end position="450"/>
    </location>
</feature>
<reference evidence="3" key="1">
    <citation type="submission" date="2025-08" db="UniProtKB">
        <authorList>
            <consortium name="RefSeq"/>
        </authorList>
    </citation>
    <scope>IDENTIFICATION</scope>
    <source>
        <tissue evidence="3">Gonad</tissue>
    </source>
</reference>
<dbReference type="AlphaFoldDB" id="A0A6P4ZIN6"/>
<dbReference type="OrthoDB" id="6724830at2759"/>
<dbReference type="PANTHER" id="PTHR21055">
    <property type="entry name" value="PROTEIN PHOSPHATASE 1 REGULATORY SUBUNIT 36"/>
    <property type="match status" value="1"/>
</dbReference>
<feature type="compositionally biased region" description="Basic and acidic residues" evidence="1">
    <location>
        <begin position="288"/>
        <end position="306"/>
    </location>
</feature>
<name>A0A6P4ZIN6_BRABE</name>
<dbReference type="Proteomes" id="UP000515135">
    <property type="component" value="Unplaced"/>
</dbReference>
<feature type="compositionally biased region" description="Basic and acidic residues" evidence="1">
    <location>
        <begin position="52"/>
        <end position="64"/>
    </location>
</feature>
<feature type="compositionally biased region" description="Basic residues" evidence="1">
    <location>
        <begin position="42"/>
        <end position="51"/>
    </location>
</feature>
<dbReference type="GeneID" id="109479165"/>
<evidence type="ECO:0000313" key="2">
    <source>
        <dbReference type="Proteomes" id="UP000515135"/>
    </source>
</evidence>
<feature type="region of interest" description="Disordered" evidence="1">
    <location>
        <begin position="33"/>
        <end position="64"/>
    </location>
</feature>